<dbReference type="EMBL" id="BAABEX010000007">
    <property type="protein sequence ID" value="GAA4421534.1"/>
    <property type="molecule type" value="Genomic_DNA"/>
</dbReference>
<evidence type="ECO:0000313" key="3">
    <source>
        <dbReference type="EMBL" id="GAA4421534.1"/>
    </source>
</evidence>
<feature type="signal peptide" evidence="1">
    <location>
        <begin position="1"/>
        <end position="33"/>
    </location>
</feature>
<evidence type="ECO:0000256" key="1">
    <source>
        <dbReference type="SAM" id="SignalP"/>
    </source>
</evidence>
<feature type="domain" description="Lysozyme inhibitor LprI-like N-terminal" evidence="2">
    <location>
        <begin position="42"/>
        <end position="129"/>
    </location>
</feature>
<keyword evidence="4" id="KW-1185">Reference proteome</keyword>
<feature type="chain" id="PRO_5046574452" description="Lysozyme inhibitor LprI-like N-terminal domain-containing protein" evidence="1">
    <location>
        <begin position="34"/>
        <end position="143"/>
    </location>
</feature>
<name>A0ABP8L4I3_9BURK</name>
<evidence type="ECO:0000313" key="4">
    <source>
        <dbReference type="Proteomes" id="UP001501788"/>
    </source>
</evidence>
<dbReference type="InterPro" id="IPR009739">
    <property type="entry name" value="LprI-like_N"/>
</dbReference>
<keyword evidence="1" id="KW-0732">Signal</keyword>
<protein>
    <recommendedName>
        <fullName evidence="2">Lysozyme inhibitor LprI-like N-terminal domain-containing protein</fullName>
    </recommendedName>
</protein>
<reference evidence="4" key="1">
    <citation type="journal article" date="2019" name="Int. J. Syst. Evol. Microbiol.">
        <title>The Global Catalogue of Microorganisms (GCM) 10K type strain sequencing project: providing services to taxonomists for standard genome sequencing and annotation.</title>
        <authorList>
            <consortium name="The Broad Institute Genomics Platform"/>
            <consortium name="The Broad Institute Genome Sequencing Center for Infectious Disease"/>
            <person name="Wu L."/>
            <person name="Ma J."/>
        </authorList>
    </citation>
    <scope>NUCLEOTIDE SEQUENCE [LARGE SCALE GENOMIC DNA]</scope>
    <source>
        <strain evidence="4">JCM 31890</strain>
    </source>
</reference>
<comment type="caution">
    <text evidence="3">The sequence shown here is derived from an EMBL/GenBank/DDBJ whole genome shotgun (WGS) entry which is preliminary data.</text>
</comment>
<dbReference type="Proteomes" id="UP001501788">
    <property type="component" value="Unassembled WGS sequence"/>
</dbReference>
<proteinExistence type="predicted"/>
<evidence type="ECO:0000259" key="2">
    <source>
        <dbReference type="Pfam" id="PF07007"/>
    </source>
</evidence>
<dbReference type="Pfam" id="PF07007">
    <property type="entry name" value="LprI"/>
    <property type="match status" value="1"/>
</dbReference>
<sequence length="143" mass="15675">MQAMQPSRTHVTAAAWAAAALLLCGGTVPLQHAHAQAGAACNPAGTVAETNACAVQAFQAADTTIQILYEDVMRALSAHERPQLRQEHSAWRRERTALCKRETQARETQPDGPRLFHECLTRVTQQRRAGLLRWLSADSPARP</sequence>
<dbReference type="Gene3D" id="1.20.1270.180">
    <property type="match status" value="1"/>
</dbReference>
<gene>
    <name evidence="3" type="ORF">GCM10023090_10840</name>
</gene>
<organism evidence="3 4">
    <name type="scientific">Acidovorax lacteus</name>
    <dbReference type="NCBI Taxonomy" id="1924988"/>
    <lineage>
        <taxon>Bacteria</taxon>
        <taxon>Pseudomonadati</taxon>
        <taxon>Pseudomonadota</taxon>
        <taxon>Betaproteobacteria</taxon>
        <taxon>Burkholderiales</taxon>
        <taxon>Comamonadaceae</taxon>
        <taxon>Acidovorax</taxon>
    </lineage>
</organism>
<accession>A0ABP8L4I3</accession>